<name>A0A3D8JX65_9BURK</name>
<dbReference type="Proteomes" id="UP000256838">
    <property type="component" value="Unassembled WGS sequence"/>
</dbReference>
<dbReference type="PANTHER" id="PTHR34040">
    <property type="entry name" value="FLAGELLAR BIOSYNTHETIC PROTEIN FLIQ"/>
    <property type="match status" value="1"/>
</dbReference>
<dbReference type="PRINTS" id="PR00952">
    <property type="entry name" value="TYPE3IMQPROT"/>
</dbReference>
<evidence type="ECO:0000256" key="5">
    <source>
        <dbReference type="ARBA" id="ARBA00022989"/>
    </source>
</evidence>
<comment type="similarity">
    <text evidence="2">Belongs to the FliQ/MopD/SpaQ family.</text>
</comment>
<evidence type="ECO:0000313" key="9">
    <source>
        <dbReference type="Proteomes" id="UP000256838"/>
    </source>
</evidence>
<reference evidence="8 9" key="1">
    <citation type="submission" date="2018-08" db="EMBL/GenBank/DDBJ databases">
        <title>Paraburkholderia sp. DHOM06 isolated from forest soil.</title>
        <authorList>
            <person name="Gao Z.-H."/>
            <person name="Qiu L.-H."/>
        </authorList>
    </citation>
    <scope>NUCLEOTIDE SEQUENCE [LARGE SCALE GENOMIC DNA]</scope>
    <source>
        <strain evidence="8 9">DHOM06</strain>
    </source>
</reference>
<evidence type="ECO:0000313" key="8">
    <source>
        <dbReference type="EMBL" id="RDU96951.1"/>
    </source>
</evidence>
<keyword evidence="6 7" id="KW-0472">Membrane</keyword>
<keyword evidence="5 7" id="KW-1133">Transmembrane helix</keyword>
<protein>
    <submittedName>
        <fullName evidence="8">EscS/YscS/HrcS family type III secretion system export apparatus protein</fullName>
    </submittedName>
</protein>
<comment type="subcellular location">
    <subcellularLocation>
        <location evidence="1">Cell membrane</location>
        <topology evidence="1">Multi-pass membrane protein</topology>
    </subcellularLocation>
</comment>
<keyword evidence="3" id="KW-1003">Cell membrane</keyword>
<dbReference type="EMBL" id="QRGA01000011">
    <property type="protein sequence ID" value="RDU96951.1"/>
    <property type="molecule type" value="Genomic_DNA"/>
</dbReference>
<feature type="transmembrane region" description="Helical" evidence="7">
    <location>
        <begin position="22"/>
        <end position="48"/>
    </location>
</feature>
<dbReference type="AlphaFoldDB" id="A0A3D8JX65"/>
<dbReference type="GO" id="GO:0009306">
    <property type="term" value="P:protein secretion"/>
    <property type="evidence" value="ECO:0007669"/>
    <property type="project" value="InterPro"/>
</dbReference>
<keyword evidence="4 7" id="KW-0812">Transmembrane</keyword>
<evidence type="ECO:0000256" key="7">
    <source>
        <dbReference type="SAM" id="Phobius"/>
    </source>
</evidence>
<dbReference type="GO" id="GO:0005886">
    <property type="term" value="C:plasma membrane"/>
    <property type="evidence" value="ECO:0007669"/>
    <property type="project" value="UniProtKB-SubCell"/>
</dbReference>
<gene>
    <name evidence="8" type="ORF">DWV00_20025</name>
</gene>
<dbReference type="InterPro" id="IPR002191">
    <property type="entry name" value="Bac_export_3"/>
</dbReference>
<evidence type="ECO:0000256" key="2">
    <source>
        <dbReference type="ARBA" id="ARBA00006156"/>
    </source>
</evidence>
<comment type="caution">
    <text evidence="8">The sequence shown here is derived from an EMBL/GenBank/DDBJ whole genome shotgun (WGS) entry which is preliminary data.</text>
</comment>
<proteinExistence type="inferred from homology"/>
<evidence type="ECO:0000256" key="1">
    <source>
        <dbReference type="ARBA" id="ARBA00004651"/>
    </source>
</evidence>
<organism evidence="8 9">
    <name type="scientific">Trinickia dinghuensis</name>
    <dbReference type="NCBI Taxonomy" id="2291023"/>
    <lineage>
        <taxon>Bacteria</taxon>
        <taxon>Pseudomonadati</taxon>
        <taxon>Pseudomonadota</taxon>
        <taxon>Betaproteobacteria</taxon>
        <taxon>Burkholderiales</taxon>
        <taxon>Burkholderiaceae</taxon>
        <taxon>Trinickia</taxon>
    </lineage>
</organism>
<evidence type="ECO:0000256" key="3">
    <source>
        <dbReference type="ARBA" id="ARBA00022475"/>
    </source>
</evidence>
<dbReference type="PANTHER" id="PTHR34040:SF7">
    <property type="entry name" value="SURFACE PRESENTATION OF ANTIGENS PROTEIN SPAQ"/>
    <property type="match status" value="1"/>
</dbReference>
<accession>A0A3D8JX65</accession>
<sequence>MHSCCPITDEAMHESLMLLQHALVFAFKVSVALCLTAACAGIAISLVLSVFQIQDQTLPFAVKLVVVGAAVAIAGHGVGTELVRLIDQAFELASVPRA</sequence>
<evidence type="ECO:0000256" key="4">
    <source>
        <dbReference type="ARBA" id="ARBA00022692"/>
    </source>
</evidence>
<feature type="transmembrane region" description="Helical" evidence="7">
    <location>
        <begin position="60"/>
        <end position="78"/>
    </location>
</feature>
<dbReference type="OrthoDB" id="9806440at2"/>
<dbReference type="Pfam" id="PF01313">
    <property type="entry name" value="Bac_export_3"/>
    <property type="match status" value="1"/>
</dbReference>
<evidence type="ECO:0000256" key="6">
    <source>
        <dbReference type="ARBA" id="ARBA00023136"/>
    </source>
</evidence>
<keyword evidence="9" id="KW-1185">Reference proteome</keyword>